<gene>
    <name evidence="2" type="ORF">CYNAS_LOCUS5287</name>
</gene>
<organism evidence="2 3">
    <name type="scientific">Cylicocyclus nassatus</name>
    <name type="common">Nematode worm</name>
    <dbReference type="NCBI Taxonomy" id="53992"/>
    <lineage>
        <taxon>Eukaryota</taxon>
        <taxon>Metazoa</taxon>
        <taxon>Ecdysozoa</taxon>
        <taxon>Nematoda</taxon>
        <taxon>Chromadorea</taxon>
        <taxon>Rhabditida</taxon>
        <taxon>Rhabditina</taxon>
        <taxon>Rhabditomorpha</taxon>
        <taxon>Strongyloidea</taxon>
        <taxon>Strongylidae</taxon>
        <taxon>Cylicocyclus</taxon>
    </lineage>
</organism>
<dbReference type="Proteomes" id="UP001176961">
    <property type="component" value="Unassembled WGS sequence"/>
</dbReference>
<dbReference type="EMBL" id="CATQJL010000112">
    <property type="protein sequence ID" value="CAJ0593304.1"/>
    <property type="molecule type" value="Genomic_DNA"/>
</dbReference>
<evidence type="ECO:0000313" key="3">
    <source>
        <dbReference type="Proteomes" id="UP001176961"/>
    </source>
</evidence>
<feature type="transmembrane region" description="Helical" evidence="1">
    <location>
        <begin position="111"/>
        <end position="135"/>
    </location>
</feature>
<evidence type="ECO:0000313" key="2">
    <source>
        <dbReference type="EMBL" id="CAJ0593304.1"/>
    </source>
</evidence>
<dbReference type="AlphaFoldDB" id="A0AA36GG21"/>
<keyword evidence="1" id="KW-0812">Transmembrane</keyword>
<keyword evidence="3" id="KW-1185">Reference proteome</keyword>
<evidence type="ECO:0000256" key="1">
    <source>
        <dbReference type="SAM" id="Phobius"/>
    </source>
</evidence>
<proteinExistence type="predicted"/>
<sequence>MRCSKLLSKRYAVRNTFFAFVSLHFIWAAWVFTFSLMVYMKGDVATVYIVLLSMSTVLNCAGCAIKVVVFSNRSYRLAFLCVQFLVIKVILDAMFWFVIVVSFDIDFGLHFYYDTTLLTTVLSSLDMVLFPNFLLAELERLQKKRN</sequence>
<feature type="transmembrane region" description="Helical" evidence="1">
    <location>
        <begin position="45"/>
        <end position="65"/>
    </location>
</feature>
<accession>A0AA36GG21</accession>
<reference evidence="2" key="1">
    <citation type="submission" date="2023-07" db="EMBL/GenBank/DDBJ databases">
        <authorList>
            <consortium name="CYATHOMIX"/>
        </authorList>
    </citation>
    <scope>NUCLEOTIDE SEQUENCE</scope>
    <source>
        <strain evidence="2">N/A</strain>
    </source>
</reference>
<comment type="caution">
    <text evidence="2">The sequence shown here is derived from an EMBL/GenBank/DDBJ whole genome shotgun (WGS) entry which is preliminary data.</text>
</comment>
<feature type="transmembrane region" description="Helical" evidence="1">
    <location>
        <begin position="77"/>
        <end position="99"/>
    </location>
</feature>
<protein>
    <submittedName>
        <fullName evidence="2">Uncharacterized protein</fullName>
    </submittedName>
</protein>
<keyword evidence="1" id="KW-1133">Transmembrane helix</keyword>
<name>A0AA36GG21_CYLNA</name>
<feature type="transmembrane region" description="Helical" evidence="1">
    <location>
        <begin position="12"/>
        <end position="39"/>
    </location>
</feature>
<keyword evidence="1" id="KW-0472">Membrane</keyword>